<dbReference type="AlphaFoldDB" id="A0A2P5FZ60"/>
<evidence type="ECO:0000313" key="3">
    <source>
        <dbReference type="Proteomes" id="UP000237000"/>
    </source>
</evidence>
<proteinExistence type="predicted"/>
<gene>
    <name evidence="2" type="ORF">TorRG33x02_011510</name>
</gene>
<reference evidence="3" key="1">
    <citation type="submission" date="2016-06" db="EMBL/GenBank/DDBJ databases">
        <title>Parallel loss of symbiosis genes in relatives of nitrogen-fixing non-legume Parasponia.</title>
        <authorList>
            <person name="Van Velzen R."/>
            <person name="Holmer R."/>
            <person name="Bu F."/>
            <person name="Rutten L."/>
            <person name="Van Zeijl A."/>
            <person name="Liu W."/>
            <person name="Santuari L."/>
            <person name="Cao Q."/>
            <person name="Sharma T."/>
            <person name="Shen D."/>
            <person name="Roswanjaya Y."/>
            <person name="Wardhani T."/>
            <person name="Kalhor M.S."/>
            <person name="Jansen J."/>
            <person name="Van den Hoogen J."/>
            <person name="Gungor B."/>
            <person name="Hartog M."/>
            <person name="Hontelez J."/>
            <person name="Verver J."/>
            <person name="Yang W.-C."/>
            <person name="Schijlen E."/>
            <person name="Repin R."/>
            <person name="Schilthuizen M."/>
            <person name="Schranz E."/>
            <person name="Heidstra R."/>
            <person name="Miyata K."/>
            <person name="Fedorova E."/>
            <person name="Kohlen W."/>
            <person name="Bisseling T."/>
            <person name="Smit S."/>
            <person name="Geurts R."/>
        </authorList>
    </citation>
    <scope>NUCLEOTIDE SEQUENCE [LARGE SCALE GENOMIC DNA]</scope>
    <source>
        <strain evidence="3">cv. RG33-2</strain>
    </source>
</reference>
<keyword evidence="3" id="KW-1185">Reference proteome</keyword>
<dbReference type="InParanoid" id="A0A2P5FZ60"/>
<dbReference type="Proteomes" id="UP000237000">
    <property type="component" value="Unassembled WGS sequence"/>
</dbReference>
<organism evidence="2 3">
    <name type="scientific">Trema orientale</name>
    <name type="common">Charcoal tree</name>
    <name type="synonym">Celtis orientalis</name>
    <dbReference type="NCBI Taxonomy" id="63057"/>
    <lineage>
        <taxon>Eukaryota</taxon>
        <taxon>Viridiplantae</taxon>
        <taxon>Streptophyta</taxon>
        <taxon>Embryophyta</taxon>
        <taxon>Tracheophyta</taxon>
        <taxon>Spermatophyta</taxon>
        <taxon>Magnoliopsida</taxon>
        <taxon>eudicotyledons</taxon>
        <taxon>Gunneridae</taxon>
        <taxon>Pentapetalae</taxon>
        <taxon>rosids</taxon>
        <taxon>fabids</taxon>
        <taxon>Rosales</taxon>
        <taxon>Cannabaceae</taxon>
        <taxon>Trema</taxon>
    </lineage>
</organism>
<feature type="region of interest" description="Disordered" evidence="1">
    <location>
        <begin position="98"/>
        <end position="117"/>
    </location>
</feature>
<dbReference type="EMBL" id="JXTC01000003">
    <property type="protein sequence ID" value="POO03090.1"/>
    <property type="molecule type" value="Genomic_DNA"/>
</dbReference>
<accession>A0A2P5FZ60</accession>
<comment type="caution">
    <text evidence="2">The sequence shown here is derived from an EMBL/GenBank/DDBJ whole genome shotgun (WGS) entry which is preliminary data.</text>
</comment>
<dbReference type="OrthoDB" id="10288424at2759"/>
<evidence type="ECO:0000256" key="1">
    <source>
        <dbReference type="SAM" id="MobiDB-lite"/>
    </source>
</evidence>
<name>A0A2P5FZ60_TREOI</name>
<evidence type="ECO:0000313" key="2">
    <source>
        <dbReference type="EMBL" id="POO03090.1"/>
    </source>
</evidence>
<sequence>MGLLALWLKQVKIVVLPFSLKNIRNPTPPTLLQRLVVSPTSLLQEILLRHKNHHPIASHLAQVRVMKRVHQRVPRPTVRRENVLQQFVPLVAVEVGVKQDQPGNSGPTKPKPIHPGP</sequence>
<protein>
    <submittedName>
        <fullName evidence="2">Uncharacterized protein</fullName>
    </submittedName>
</protein>